<keyword evidence="5 7" id="KW-0472">Membrane</keyword>
<protein>
    <submittedName>
        <fullName evidence="8">Cell division protein FtsB</fullName>
    </submittedName>
</protein>
<keyword evidence="4 7" id="KW-1133">Transmembrane helix</keyword>
<dbReference type="GO" id="GO:0030428">
    <property type="term" value="C:cell septum"/>
    <property type="evidence" value="ECO:0007669"/>
    <property type="project" value="TreeGrafter"/>
</dbReference>
<comment type="caution">
    <text evidence="8">The sequence shown here is derived from an EMBL/GenBank/DDBJ whole genome shotgun (WGS) entry which is preliminary data.</text>
</comment>
<evidence type="ECO:0000256" key="6">
    <source>
        <dbReference type="ARBA" id="ARBA00023306"/>
    </source>
</evidence>
<reference evidence="8 9" key="2">
    <citation type="submission" date="2013-04" db="EMBL/GenBank/DDBJ databases">
        <title>The Genome Sequence of Bilophila wadsworthia 3_1_6.</title>
        <authorList>
            <consortium name="The Broad Institute Genomics Platform"/>
            <person name="Earl A."/>
            <person name="Ward D."/>
            <person name="Feldgarden M."/>
            <person name="Gevers D."/>
            <person name="Sibley C."/>
            <person name="Strauss J."/>
            <person name="Allen-Vercoe E."/>
            <person name="Walker B."/>
            <person name="Young S."/>
            <person name="Zeng Q."/>
            <person name="Gargeya S."/>
            <person name="Fitzgerald M."/>
            <person name="Haas B."/>
            <person name="Abouelleil A."/>
            <person name="Allen A.W."/>
            <person name="Alvarado L."/>
            <person name="Arachchi H.M."/>
            <person name="Berlin A.M."/>
            <person name="Chapman S.B."/>
            <person name="Gainer-Dewar J."/>
            <person name="Goldberg J."/>
            <person name="Griggs A."/>
            <person name="Gujja S."/>
            <person name="Hansen M."/>
            <person name="Howarth C."/>
            <person name="Imamovic A."/>
            <person name="Ireland A."/>
            <person name="Larimer J."/>
            <person name="McCowan C."/>
            <person name="Murphy C."/>
            <person name="Pearson M."/>
            <person name="Poon T.W."/>
            <person name="Priest M."/>
            <person name="Roberts A."/>
            <person name="Saif S."/>
            <person name="Shea T."/>
            <person name="Sisk P."/>
            <person name="Sykes S."/>
            <person name="Wortman J."/>
            <person name="Nusbaum C."/>
            <person name="Birren B."/>
        </authorList>
    </citation>
    <scope>NUCLEOTIDE SEQUENCE [LARGE SCALE GENOMIC DNA]</scope>
    <source>
        <strain evidence="8 9">3_1_6</strain>
    </source>
</reference>
<name>E5Y5J9_BILW3</name>
<dbReference type="PANTHER" id="PTHR37485:SF1">
    <property type="entry name" value="CELL DIVISION PROTEIN FTSB"/>
    <property type="match status" value="1"/>
</dbReference>
<dbReference type="InterPro" id="IPR007060">
    <property type="entry name" value="FtsL/DivIC"/>
</dbReference>
<dbReference type="PANTHER" id="PTHR37485">
    <property type="entry name" value="CELL DIVISION PROTEIN FTSB"/>
    <property type="match status" value="1"/>
</dbReference>
<keyword evidence="2 8" id="KW-0132">Cell division</keyword>
<dbReference type="HOGENOM" id="CLU_134863_1_1_7"/>
<evidence type="ECO:0000256" key="4">
    <source>
        <dbReference type="ARBA" id="ARBA00022989"/>
    </source>
</evidence>
<dbReference type="OrthoDB" id="5471911at2"/>
<dbReference type="InterPro" id="IPR023081">
    <property type="entry name" value="Cell_div_FtsB"/>
</dbReference>
<feature type="transmembrane region" description="Helical" evidence="7">
    <location>
        <begin position="20"/>
        <end position="38"/>
    </location>
</feature>
<evidence type="ECO:0000256" key="2">
    <source>
        <dbReference type="ARBA" id="ARBA00022618"/>
    </source>
</evidence>
<dbReference type="EMBL" id="ADCP02000001">
    <property type="protein sequence ID" value="EFV44724.1"/>
    <property type="molecule type" value="Genomic_DNA"/>
</dbReference>
<evidence type="ECO:0000256" key="5">
    <source>
        <dbReference type="ARBA" id="ARBA00023136"/>
    </source>
</evidence>
<dbReference type="eggNOG" id="COG2919">
    <property type="taxonomic scope" value="Bacteria"/>
</dbReference>
<dbReference type="AlphaFoldDB" id="E5Y5J9"/>
<dbReference type="GO" id="GO:0043093">
    <property type="term" value="P:FtsZ-dependent cytokinesis"/>
    <property type="evidence" value="ECO:0007669"/>
    <property type="project" value="TreeGrafter"/>
</dbReference>
<evidence type="ECO:0000313" key="9">
    <source>
        <dbReference type="Proteomes" id="UP000006034"/>
    </source>
</evidence>
<dbReference type="GeneID" id="78086584"/>
<keyword evidence="9" id="KW-1185">Reference proteome</keyword>
<dbReference type="Proteomes" id="UP000006034">
    <property type="component" value="Unassembled WGS sequence"/>
</dbReference>
<accession>E5Y5J9</accession>
<gene>
    <name evidence="8" type="ORF">HMPREF0179_01462</name>
</gene>
<sequence length="120" mass="13700">MMNVRSTANTSSKATLWKVFILILAIIVNVVLASRLLWGPQSLVSYRELASQYAELLKERDGFDVVNAGLSREIRLLQSDEKYVEKMIRQRLNFVRSNEILYLFTEDANARGALPHDGKN</sequence>
<keyword evidence="6" id="KW-0131">Cell cycle</keyword>
<dbReference type="STRING" id="563192.HMPREF0179_01462"/>
<evidence type="ECO:0000313" key="8">
    <source>
        <dbReference type="EMBL" id="EFV44724.1"/>
    </source>
</evidence>
<dbReference type="RefSeq" id="WP_005026682.1">
    <property type="nucleotide sequence ID" value="NZ_KE150238.1"/>
</dbReference>
<evidence type="ECO:0000256" key="7">
    <source>
        <dbReference type="SAM" id="Phobius"/>
    </source>
</evidence>
<dbReference type="Pfam" id="PF04977">
    <property type="entry name" value="DivIC"/>
    <property type="match status" value="1"/>
</dbReference>
<proteinExistence type="predicted"/>
<keyword evidence="1" id="KW-1003">Cell membrane</keyword>
<keyword evidence="3 7" id="KW-0812">Transmembrane</keyword>
<reference evidence="8 9" key="1">
    <citation type="submission" date="2010-10" db="EMBL/GenBank/DDBJ databases">
        <authorList>
            <consortium name="The Broad Institute Genome Sequencing Platform"/>
            <person name="Ward D."/>
            <person name="Earl A."/>
            <person name="Feldgarden M."/>
            <person name="Young S.K."/>
            <person name="Gargeya S."/>
            <person name="Zeng Q."/>
            <person name="Alvarado L."/>
            <person name="Berlin A."/>
            <person name="Bochicchio J."/>
            <person name="Chapman S.B."/>
            <person name="Chen Z."/>
            <person name="Freedman E."/>
            <person name="Gellesch M."/>
            <person name="Goldberg J."/>
            <person name="Griggs A."/>
            <person name="Gujja S."/>
            <person name="Heilman E."/>
            <person name="Heiman D."/>
            <person name="Howarth C."/>
            <person name="Mehta T."/>
            <person name="Neiman D."/>
            <person name="Pearson M."/>
            <person name="Roberts A."/>
            <person name="Saif S."/>
            <person name="Shea T."/>
            <person name="Shenoy N."/>
            <person name="Sisk P."/>
            <person name="Stolte C."/>
            <person name="Sykes S."/>
            <person name="White J."/>
            <person name="Yandava C."/>
            <person name="Allen-Vercoe E."/>
            <person name="Sibley C."/>
            <person name="Ambrose C.E."/>
            <person name="Strauss J."/>
            <person name="Daigneault M."/>
            <person name="Haas B."/>
            <person name="Nusbaum C."/>
            <person name="Birren B."/>
        </authorList>
    </citation>
    <scope>NUCLEOTIDE SEQUENCE [LARGE SCALE GENOMIC DNA]</scope>
    <source>
        <strain evidence="8 9">3_1_6</strain>
    </source>
</reference>
<evidence type="ECO:0000256" key="3">
    <source>
        <dbReference type="ARBA" id="ARBA00022692"/>
    </source>
</evidence>
<organism evidence="8 9">
    <name type="scientific">Bilophila wadsworthia (strain 3_1_6)</name>
    <dbReference type="NCBI Taxonomy" id="563192"/>
    <lineage>
        <taxon>Bacteria</taxon>
        <taxon>Pseudomonadati</taxon>
        <taxon>Thermodesulfobacteriota</taxon>
        <taxon>Desulfovibrionia</taxon>
        <taxon>Desulfovibrionales</taxon>
        <taxon>Desulfovibrionaceae</taxon>
        <taxon>Bilophila</taxon>
    </lineage>
</organism>
<evidence type="ECO:0000256" key="1">
    <source>
        <dbReference type="ARBA" id="ARBA00022475"/>
    </source>
</evidence>